<protein>
    <recommendedName>
        <fullName evidence="5">YitT family protein</fullName>
    </recommendedName>
</protein>
<feature type="transmembrane region" description="Helical" evidence="1">
    <location>
        <begin position="109"/>
        <end position="129"/>
    </location>
</feature>
<dbReference type="Proteomes" id="UP000195141">
    <property type="component" value="Chromosome"/>
</dbReference>
<dbReference type="RefSeq" id="WP_086350578.1">
    <property type="nucleotide sequence ID" value="NZ_CP147247.1"/>
</dbReference>
<dbReference type="EMBL" id="CP147247">
    <property type="protein sequence ID" value="WYJ91518.1"/>
    <property type="molecule type" value="Genomic_DNA"/>
</dbReference>
<evidence type="ECO:0000313" key="3">
    <source>
        <dbReference type="EMBL" id="WYJ91518.1"/>
    </source>
</evidence>
<reference evidence="3" key="2">
    <citation type="submission" date="2017-05" db="EMBL/GenBank/DDBJ databases">
        <authorList>
            <consortium name="The Broad Institute Genomics Platform"/>
            <consortium name="The Broad Institute Genomic Center for Infectious Diseases"/>
            <person name="Earl A."/>
            <person name="Manson A."/>
            <person name="Schwartman J."/>
            <person name="Gilmore M."/>
            <person name="Abouelleil A."/>
            <person name="Cao P."/>
            <person name="Chapman S."/>
            <person name="Cusick C."/>
            <person name="Shea T."/>
            <person name="Young S."/>
            <person name="Neafsey D."/>
            <person name="Nusbaum C."/>
            <person name="Birren B."/>
        </authorList>
    </citation>
    <scope>NUCLEOTIDE SEQUENCE</scope>
    <source>
        <strain evidence="3">9E7_DIV0242</strain>
    </source>
</reference>
<evidence type="ECO:0000313" key="4">
    <source>
        <dbReference type="Proteomes" id="UP000195141"/>
    </source>
</evidence>
<accession>A0A242K1P2</accession>
<dbReference type="EMBL" id="NGMM01000007">
    <property type="protein sequence ID" value="OTP11483.1"/>
    <property type="molecule type" value="Genomic_DNA"/>
</dbReference>
<feature type="transmembrane region" description="Helical" evidence="1">
    <location>
        <begin position="12"/>
        <end position="30"/>
    </location>
</feature>
<feature type="transmembrane region" description="Helical" evidence="1">
    <location>
        <begin position="160"/>
        <end position="188"/>
    </location>
</feature>
<dbReference type="PANTHER" id="PTHR40078">
    <property type="entry name" value="INTEGRAL MEMBRANE PROTEIN-RELATED"/>
    <property type="match status" value="1"/>
</dbReference>
<name>A0A242K1P2_9ENTE</name>
<keyword evidence="4" id="KW-1185">Reference proteome</keyword>
<sequence length="214" mass="23453">MNKERKKLIYRVLVVFFGTLLMGIGIQLIVSANQGFDSVSTLILGLIRHTSIPFSRWSQLLSMLFLILTFVYKKSLLGIGSLINALFVGEAIRISEPFLSRQPFIQNSLFFAFVGFTFMALGTAIYLSADLGSGPLEGMMLSLCGLLHLSLKYGRIVLDFLIVVIGVLLGSTVGIGTLLAVFLLGPMIATFLSLLRRLVNSDGKILSEVTDKEQ</sequence>
<evidence type="ECO:0008006" key="5">
    <source>
        <dbReference type="Google" id="ProtNLM"/>
    </source>
</evidence>
<dbReference type="OrthoDB" id="9814474at2"/>
<feature type="transmembrane region" description="Helical" evidence="1">
    <location>
        <begin position="63"/>
        <end position="88"/>
    </location>
</feature>
<keyword evidence="1" id="KW-0812">Transmembrane</keyword>
<evidence type="ECO:0000313" key="2">
    <source>
        <dbReference type="EMBL" id="OTP11483.1"/>
    </source>
</evidence>
<dbReference type="Pfam" id="PF19700">
    <property type="entry name" value="DUF6198"/>
    <property type="match status" value="1"/>
</dbReference>
<evidence type="ECO:0000256" key="1">
    <source>
        <dbReference type="SAM" id="Phobius"/>
    </source>
</evidence>
<organism evidence="2">
    <name type="scientific">Candidatus Enterococcus clewellii</name>
    <dbReference type="NCBI Taxonomy" id="1834193"/>
    <lineage>
        <taxon>Bacteria</taxon>
        <taxon>Bacillati</taxon>
        <taxon>Bacillota</taxon>
        <taxon>Bacilli</taxon>
        <taxon>Lactobacillales</taxon>
        <taxon>Enterococcaceae</taxon>
        <taxon>Enterococcus</taxon>
    </lineage>
</organism>
<dbReference type="PANTHER" id="PTHR40078:SF1">
    <property type="entry name" value="INTEGRAL MEMBRANE PROTEIN"/>
    <property type="match status" value="1"/>
</dbReference>
<reference evidence="3" key="3">
    <citation type="submission" date="2024-03" db="EMBL/GenBank/DDBJ databases">
        <title>The Genome Sequence of Enterococcus sp. DIV0242b.</title>
        <authorList>
            <consortium name="The Broad Institute Genomics Platform"/>
            <consortium name="The Broad Institute Microbial Omics Core"/>
            <consortium name="The Broad Institute Genomic Center for Infectious Diseases"/>
            <person name="Earl A."/>
            <person name="Manson A."/>
            <person name="Gilmore M."/>
            <person name="Schwartman J."/>
            <person name="Shea T."/>
            <person name="Abouelleil A."/>
            <person name="Cao P."/>
            <person name="Chapman S."/>
            <person name="Cusick C."/>
            <person name="Young S."/>
            <person name="Neafsey D."/>
            <person name="Nusbaum C."/>
            <person name="Birren B."/>
        </authorList>
    </citation>
    <scope>NUCLEOTIDE SEQUENCE</scope>
    <source>
        <strain evidence="3">9E7_DIV0242</strain>
    </source>
</reference>
<keyword evidence="1" id="KW-0472">Membrane</keyword>
<keyword evidence="1" id="KW-1133">Transmembrane helix</keyword>
<reference evidence="2" key="1">
    <citation type="submission" date="2017-05" db="EMBL/GenBank/DDBJ databases">
        <title>The Genome Sequence of Enterococcus sp. 9E7_DIV0242.</title>
        <authorList>
            <consortium name="The Broad Institute Genomics Platform"/>
            <consortium name="The Broad Institute Genomic Center for Infectious Diseases"/>
            <person name="Earl A."/>
            <person name="Manson A."/>
            <person name="Schwartman J."/>
            <person name="Gilmore M."/>
            <person name="Abouelleil A."/>
            <person name="Cao P."/>
            <person name="Chapman S."/>
            <person name="Cusick C."/>
            <person name="Shea T."/>
            <person name="Young S."/>
            <person name="Neafsey D."/>
            <person name="Nusbaum C."/>
            <person name="Birren B."/>
        </authorList>
    </citation>
    <scope>NUCLEOTIDE SEQUENCE [LARGE SCALE GENOMIC DNA]</scope>
    <source>
        <strain evidence="2">9E7_DIV0242</strain>
    </source>
</reference>
<proteinExistence type="predicted"/>
<dbReference type="InterPro" id="IPR038750">
    <property type="entry name" value="YczE/YyaS-like"/>
</dbReference>
<gene>
    <name evidence="3" type="ORF">A5888_003286</name>
    <name evidence="2" type="ORF">A5888_003582</name>
</gene>
<dbReference type="AlphaFoldDB" id="A0A242K1P2"/>